<evidence type="ECO:0000313" key="1">
    <source>
        <dbReference type="EMBL" id="KAK9667439.1"/>
    </source>
</evidence>
<evidence type="ECO:0000313" key="2">
    <source>
        <dbReference type="Proteomes" id="UP001458880"/>
    </source>
</evidence>
<sequence>MCKEVLALLEVPITHPVKPVRLGMYDPTKTDRKRPVKVALGDKGLVSKALQNSRRLRSSTDFNFITISKDRTPRQ</sequence>
<dbReference type="AlphaFoldDB" id="A0AAW1GWZ2"/>
<keyword evidence="2" id="KW-1185">Reference proteome</keyword>
<organism evidence="1 2">
    <name type="scientific">Popillia japonica</name>
    <name type="common">Japanese beetle</name>
    <dbReference type="NCBI Taxonomy" id="7064"/>
    <lineage>
        <taxon>Eukaryota</taxon>
        <taxon>Metazoa</taxon>
        <taxon>Ecdysozoa</taxon>
        <taxon>Arthropoda</taxon>
        <taxon>Hexapoda</taxon>
        <taxon>Insecta</taxon>
        <taxon>Pterygota</taxon>
        <taxon>Neoptera</taxon>
        <taxon>Endopterygota</taxon>
        <taxon>Coleoptera</taxon>
        <taxon>Polyphaga</taxon>
        <taxon>Scarabaeiformia</taxon>
        <taxon>Scarabaeidae</taxon>
        <taxon>Rutelinae</taxon>
        <taxon>Popillia</taxon>
    </lineage>
</organism>
<dbReference type="Proteomes" id="UP001458880">
    <property type="component" value="Unassembled WGS sequence"/>
</dbReference>
<protein>
    <submittedName>
        <fullName evidence="1">Uncharacterized protein</fullName>
    </submittedName>
</protein>
<accession>A0AAW1GWZ2</accession>
<gene>
    <name evidence="1" type="ORF">QE152_g41359</name>
</gene>
<dbReference type="EMBL" id="JASPKY010003065">
    <property type="protein sequence ID" value="KAK9667439.1"/>
    <property type="molecule type" value="Genomic_DNA"/>
</dbReference>
<feature type="non-terminal residue" evidence="1">
    <location>
        <position position="75"/>
    </location>
</feature>
<reference evidence="1 2" key="1">
    <citation type="journal article" date="2024" name="BMC Genomics">
        <title>De novo assembly and annotation of Popillia japonica's genome with initial clues to its potential as an invasive pest.</title>
        <authorList>
            <person name="Cucini C."/>
            <person name="Boschi S."/>
            <person name="Funari R."/>
            <person name="Cardaioli E."/>
            <person name="Iannotti N."/>
            <person name="Marturano G."/>
            <person name="Paoli F."/>
            <person name="Bruttini M."/>
            <person name="Carapelli A."/>
            <person name="Frati F."/>
            <person name="Nardi F."/>
        </authorList>
    </citation>
    <scope>NUCLEOTIDE SEQUENCE [LARGE SCALE GENOMIC DNA]</scope>
    <source>
        <strain evidence="1">DMR45628</strain>
    </source>
</reference>
<proteinExistence type="predicted"/>
<name>A0AAW1GWZ2_POPJA</name>
<comment type="caution">
    <text evidence="1">The sequence shown here is derived from an EMBL/GenBank/DDBJ whole genome shotgun (WGS) entry which is preliminary data.</text>
</comment>